<name>A0A563EQE4_9PSEU</name>
<dbReference type="InterPro" id="IPR050271">
    <property type="entry name" value="UDP-glycosyltransferase"/>
</dbReference>
<dbReference type="GO" id="GO:0016758">
    <property type="term" value="F:hexosyltransferase activity"/>
    <property type="evidence" value="ECO:0007669"/>
    <property type="project" value="UniProtKB-ARBA"/>
</dbReference>
<sequence length="360" mass="37675">MRVLFSSTAGAGHFGPLVPFVRSCLRAGNEVMVAAPAALAPAVSPTGATFWPFDDPPPDEMGAVMGGLHGMSHDEANRTVVGEIFGRLDATAAVPRLLTLMESWRPDLVVRESAEFGSAVAAELHSVPVTRVGIGLGEMEDMMISIAAPNVDALRRSYRLPSDPDGAGLRRSRYFTLFPAGIDDHPATRFRDPSWMRSTGADPFVYVTFGSVAGGMPHVAHVYAEALTALAGLDAEVLLTVGRGVDPDAFGTPPPNVRVEQWVDQASVLTRATAVVCHGGGGTTVGALAAGVPLVIVPLFAEDQHVNARHVAAFGAGLFVAPADIRSAVDSVLEDGSYRAAARALADEIAEQPSTEEAFA</sequence>
<gene>
    <name evidence="4" type="ORF">FKR81_22265</name>
</gene>
<dbReference type="InterPro" id="IPR010610">
    <property type="entry name" value="EryCIII-like_C"/>
</dbReference>
<dbReference type="SUPFAM" id="SSF53756">
    <property type="entry name" value="UDP-Glycosyltransferase/glycogen phosphorylase"/>
    <property type="match status" value="1"/>
</dbReference>
<dbReference type="PANTHER" id="PTHR48043:SF145">
    <property type="entry name" value="FI06409P-RELATED"/>
    <property type="match status" value="1"/>
</dbReference>
<organism evidence="4 5">
    <name type="scientific">Lentzea tibetensis</name>
    <dbReference type="NCBI Taxonomy" id="2591470"/>
    <lineage>
        <taxon>Bacteria</taxon>
        <taxon>Bacillati</taxon>
        <taxon>Actinomycetota</taxon>
        <taxon>Actinomycetes</taxon>
        <taxon>Pseudonocardiales</taxon>
        <taxon>Pseudonocardiaceae</taxon>
        <taxon>Lentzea</taxon>
    </lineage>
</organism>
<feature type="domain" description="Erythromycin biosynthesis protein CIII-like C-terminal" evidence="3">
    <location>
        <begin position="226"/>
        <end position="357"/>
    </location>
</feature>
<keyword evidence="5" id="KW-1185">Reference proteome</keyword>
<dbReference type="Gene3D" id="3.40.50.2000">
    <property type="entry name" value="Glycogen Phosphorylase B"/>
    <property type="match status" value="2"/>
</dbReference>
<evidence type="ECO:0000256" key="1">
    <source>
        <dbReference type="ARBA" id="ARBA00022676"/>
    </source>
</evidence>
<dbReference type="PANTHER" id="PTHR48043">
    <property type="entry name" value="EG:EG0003.4 PROTEIN-RELATED"/>
    <property type="match status" value="1"/>
</dbReference>
<evidence type="ECO:0000313" key="5">
    <source>
        <dbReference type="Proteomes" id="UP000316639"/>
    </source>
</evidence>
<evidence type="ECO:0000259" key="3">
    <source>
        <dbReference type="Pfam" id="PF06722"/>
    </source>
</evidence>
<dbReference type="EMBL" id="VOBR01000014">
    <property type="protein sequence ID" value="TWP49959.1"/>
    <property type="molecule type" value="Genomic_DNA"/>
</dbReference>
<comment type="caution">
    <text evidence="4">The sequence shown here is derived from an EMBL/GenBank/DDBJ whole genome shotgun (WGS) entry which is preliminary data.</text>
</comment>
<dbReference type="CDD" id="cd03784">
    <property type="entry name" value="GT1_Gtf-like"/>
    <property type="match status" value="1"/>
</dbReference>
<dbReference type="RefSeq" id="WP_146354059.1">
    <property type="nucleotide sequence ID" value="NZ_VOBR01000014.1"/>
</dbReference>
<protein>
    <submittedName>
        <fullName evidence="4">Glycosyltransferase family 1 protein</fullName>
    </submittedName>
</protein>
<dbReference type="FunFam" id="3.40.50.2000:FF:000072">
    <property type="entry name" value="Glycosyl transferase"/>
    <property type="match status" value="1"/>
</dbReference>
<evidence type="ECO:0000313" key="4">
    <source>
        <dbReference type="EMBL" id="TWP49959.1"/>
    </source>
</evidence>
<dbReference type="GO" id="GO:0008194">
    <property type="term" value="F:UDP-glycosyltransferase activity"/>
    <property type="evidence" value="ECO:0007669"/>
    <property type="project" value="InterPro"/>
</dbReference>
<proteinExistence type="predicted"/>
<dbReference type="InterPro" id="IPR002213">
    <property type="entry name" value="UDP_glucos_trans"/>
</dbReference>
<dbReference type="Pfam" id="PF06722">
    <property type="entry name" value="EryCIII-like_C"/>
    <property type="match status" value="1"/>
</dbReference>
<dbReference type="OrthoDB" id="6620093at2"/>
<reference evidence="4 5" key="1">
    <citation type="submission" date="2019-07" db="EMBL/GenBank/DDBJ databases">
        <title>Lentzea xizangensis sp. nov., isolated from Qinghai-Tibetan Plateau Soils.</title>
        <authorList>
            <person name="Huang J."/>
        </authorList>
    </citation>
    <scope>NUCLEOTIDE SEQUENCE [LARGE SCALE GENOMIC DNA]</scope>
    <source>
        <strain evidence="4 5">FXJ1.1311</strain>
    </source>
</reference>
<accession>A0A563EQE4</accession>
<keyword evidence="2 4" id="KW-0808">Transferase</keyword>
<dbReference type="Proteomes" id="UP000316639">
    <property type="component" value="Unassembled WGS sequence"/>
</dbReference>
<evidence type="ECO:0000256" key="2">
    <source>
        <dbReference type="ARBA" id="ARBA00022679"/>
    </source>
</evidence>
<keyword evidence="1" id="KW-0328">Glycosyltransferase</keyword>
<dbReference type="AlphaFoldDB" id="A0A563EQE4"/>